<sequence length="312" mass="34593">MNKKKIISYFILGIISFIVLIYQTFPYSLVKENIVLEVQGILNRSKFPLNFSIKTLKPYWFTGLELQGIEVSNKFDSKGALLIDNVTARLSILSLFIGNITINLEAKQNNGVLQSSITLPLFSVISGDVFIKKADANFKDFMLDNIFNQILFAVKSFEKPELALVLPIISKTSLGGKLNGNIDFQDKTFAKVNLNLKNGYLNMANESLNIPKQIFSKAMLDLNWNGKKINISNGTGFSSENIKLETNGAIDTPADPKLPWQLNLMINLVMTGEVEKDFGFIIPQLLNCPSNVILAGVMKINLVGDSTGLSCQ</sequence>
<evidence type="ECO:0000256" key="1">
    <source>
        <dbReference type="SAM" id="Phobius"/>
    </source>
</evidence>
<gene>
    <name evidence="2" type="ORF">GCL60_05995</name>
</gene>
<proteinExistence type="predicted"/>
<keyword evidence="1" id="KW-0472">Membrane</keyword>
<feature type="transmembrane region" description="Helical" evidence="1">
    <location>
        <begin position="7"/>
        <end position="25"/>
    </location>
</feature>
<evidence type="ECO:0000313" key="3">
    <source>
        <dbReference type="Proteomes" id="UP000437748"/>
    </source>
</evidence>
<comment type="caution">
    <text evidence="2">The sequence shown here is derived from an EMBL/GenBank/DDBJ whole genome shotgun (WGS) entry which is preliminary data.</text>
</comment>
<keyword evidence="3" id="KW-1185">Reference proteome</keyword>
<evidence type="ECO:0008006" key="4">
    <source>
        <dbReference type="Google" id="ProtNLM"/>
    </source>
</evidence>
<keyword evidence="1" id="KW-1133">Transmembrane helix</keyword>
<dbReference type="EMBL" id="WFLM01000002">
    <property type="protein sequence ID" value="KAB8039813.1"/>
    <property type="molecule type" value="Genomic_DNA"/>
</dbReference>
<dbReference type="RefSeq" id="WP_153419330.1">
    <property type="nucleotide sequence ID" value="NZ_WFLM01000002.1"/>
</dbReference>
<keyword evidence="1" id="KW-0812">Transmembrane</keyword>
<dbReference type="Proteomes" id="UP000437748">
    <property type="component" value="Unassembled WGS sequence"/>
</dbReference>
<accession>A0A6N6VUE3</accession>
<evidence type="ECO:0000313" key="2">
    <source>
        <dbReference type="EMBL" id="KAB8039813.1"/>
    </source>
</evidence>
<organism evidence="2 3">
    <name type="scientific">Silvanigrella paludirubra</name>
    <dbReference type="NCBI Taxonomy" id="2499159"/>
    <lineage>
        <taxon>Bacteria</taxon>
        <taxon>Pseudomonadati</taxon>
        <taxon>Bdellovibrionota</taxon>
        <taxon>Oligoflexia</taxon>
        <taxon>Silvanigrellales</taxon>
        <taxon>Silvanigrellaceae</taxon>
        <taxon>Silvanigrella</taxon>
    </lineage>
</organism>
<reference evidence="2 3" key="1">
    <citation type="submission" date="2019-10" db="EMBL/GenBank/DDBJ databases">
        <title>New species of Slilvanegrellaceae.</title>
        <authorList>
            <person name="Pitt A."/>
            <person name="Hahn M.W."/>
        </authorList>
    </citation>
    <scope>NUCLEOTIDE SEQUENCE [LARGE SCALE GENOMIC DNA]</scope>
    <source>
        <strain evidence="2 3">SP-Ram-0.45-NSY-1</strain>
    </source>
</reference>
<name>A0A6N6VUE3_9BACT</name>
<dbReference type="AlphaFoldDB" id="A0A6N6VUE3"/>
<protein>
    <recommendedName>
        <fullName evidence="4">Type II secretion system protein GspN</fullName>
    </recommendedName>
</protein>
<dbReference type="OrthoDB" id="5292784at2"/>